<dbReference type="GO" id="GO:0004674">
    <property type="term" value="F:protein serine/threonine kinase activity"/>
    <property type="evidence" value="ECO:0007669"/>
    <property type="project" value="UniProtKB-KW"/>
</dbReference>
<feature type="region of interest" description="Disordered" evidence="14">
    <location>
        <begin position="736"/>
        <end position="766"/>
    </location>
</feature>
<dbReference type="GO" id="GO:0046872">
    <property type="term" value="F:metal ion binding"/>
    <property type="evidence" value="ECO:0007669"/>
    <property type="project" value="UniProtKB-KW"/>
</dbReference>
<dbReference type="PROSITE" id="PS50011">
    <property type="entry name" value="PROTEIN_KINASE_DOM"/>
    <property type="match status" value="1"/>
</dbReference>
<evidence type="ECO:0000256" key="9">
    <source>
        <dbReference type="ARBA" id="ARBA00022840"/>
    </source>
</evidence>
<feature type="region of interest" description="Disordered" evidence="14">
    <location>
        <begin position="534"/>
        <end position="556"/>
    </location>
</feature>
<dbReference type="InterPro" id="IPR000719">
    <property type="entry name" value="Prot_kinase_dom"/>
</dbReference>
<comment type="cofactor">
    <cofactor evidence="1">
        <name>Mg(2+)</name>
        <dbReference type="ChEBI" id="CHEBI:18420"/>
    </cofactor>
</comment>
<sequence length="1136" mass="127785">MEKYVRVQKIGEGSFGKAILVKSIEDGRQYVIKEINISRMSNKEREESRREVAVLANMKHPNIVQYRESFEENGSLYIVMDYCEGGDLFKRINAQKGILFQEDQILDWFVQICLALKHVHDRKILHRDIKSQNIFLTKDGTVQLGDFGIARVLNSTVELARTCIGTPYYLSPEICENKPYNNKSDIWALGCVLYEMCTLKHAFEAGNMKNLVLKIISGSFPPVSLHYSYDLRSLLSQLFKRNPRDRPSVNSILEKGFIAKRIEKFLSPQLIAEEFCLKTFSKFGAQPIPAKRPASGQSLAFVISAPKITKPAAKYGVPLAYKKYGDKKLHEKKSLQKHKQAHQIPVKKVNPREERRKMFEEAARKGRLDFNDKEKKQKDQISLLKAEQMKRQEKERLEKINRAREQGWRNVLSASGAGGEVKAPVFGSGGAVAPALLSSRGQYEHYHAIFDQMQQQRVEDNEAKWKAEVNGQRLPERQKGQLAVERAKQVEEFLQRRQEARQNKARAEGHVVYLARLRQIRLQNFNERQQIRAKLRGEKEADSSEGQEGTEEADVRRKKVEALKAQVSARASVLKEQLERKRREAYEREKKAWEEHLVARGLKSSDVSPPSGQQGAGGSPPRHPVRPVISVTSALKEVGVVSSLKFTPPQSQKVMQRIKFKHTVGEVIKLDSSGSPRKVWGKSPTDSVLKVLGEAELQLQTELLENTTNSSEISPEREEILKEKIKCISLEMKPSATVDSSVETNSPDFSEAETALKPEGNVDEPDDLEMEVLQEPSRADRDSHPPCSAVTVWMSDGKDAGEVELEDRVPTQQNEGSEDGAMGSVGHLGEVHVEPGADSSQPSVCDADKSVQPEPFFHKVAHSEQLKVISQVHSALCSPEESFPLRSLSDSPPKTKKQSSLLIGLSTGLFDANNPKLLRTCSLPDLSKLFRTLMDVPTVGDVRQDSLGMDEMEDEHIKEGPSDSEDIVFEEADTDLQELQASMEQLLREQPGEDSSDAEQAANGPDAGDEDDNPSSGSALNEEWHSDNSDGEITSECEYDSVFNHLEELRLHLEQEIGFEKFFEVYEKIKAVHEDEDENIEICSTVVEDLLGSEHQHLYAKILHLVMADGAYQEGKISSYLCILNKCAENKRTDVN</sequence>
<keyword evidence="5" id="KW-0808">Transferase</keyword>
<dbReference type="Proteomes" id="UP000694722">
    <property type="component" value="Unplaced"/>
</dbReference>
<evidence type="ECO:0000256" key="2">
    <source>
        <dbReference type="ARBA" id="ARBA00010886"/>
    </source>
</evidence>
<evidence type="ECO:0000259" key="15">
    <source>
        <dbReference type="PROSITE" id="PS50011"/>
    </source>
</evidence>
<keyword evidence="10" id="KW-0460">Magnesium</keyword>
<feature type="compositionally biased region" description="Acidic residues" evidence="14">
    <location>
        <begin position="543"/>
        <end position="552"/>
    </location>
</feature>
<dbReference type="InterPro" id="IPR011009">
    <property type="entry name" value="Kinase-like_dom_sf"/>
</dbReference>
<dbReference type="Ensembl" id="ENSSSCT00040067937.1">
    <property type="protein sequence ID" value="ENSSSCP00040028875.1"/>
    <property type="gene ID" value="ENSSSCG00040049849.1"/>
</dbReference>
<organism evidence="16 17">
    <name type="scientific">Sus scrofa</name>
    <name type="common">Pig</name>
    <dbReference type="NCBI Taxonomy" id="9823"/>
    <lineage>
        <taxon>Eukaryota</taxon>
        <taxon>Metazoa</taxon>
        <taxon>Chordata</taxon>
        <taxon>Craniata</taxon>
        <taxon>Vertebrata</taxon>
        <taxon>Euteleostomi</taxon>
        <taxon>Mammalia</taxon>
        <taxon>Eutheria</taxon>
        <taxon>Laurasiatheria</taxon>
        <taxon>Artiodactyla</taxon>
        <taxon>Suina</taxon>
        <taxon>Suidae</taxon>
        <taxon>Sus</taxon>
    </lineage>
</organism>
<dbReference type="FunFam" id="3.30.200.20:FF:000097">
    <property type="entry name" value="Probable serine/threonine-protein kinase nek1"/>
    <property type="match status" value="1"/>
</dbReference>
<comment type="similarity">
    <text evidence="2">Belongs to the protein kinase superfamily. NEK Ser/Thr protein kinase family. NIMA subfamily.</text>
</comment>
<evidence type="ECO:0000256" key="11">
    <source>
        <dbReference type="ARBA" id="ARBA00047899"/>
    </source>
</evidence>
<dbReference type="InterPro" id="IPR017441">
    <property type="entry name" value="Protein_kinase_ATP_BS"/>
</dbReference>
<evidence type="ECO:0000256" key="7">
    <source>
        <dbReference type="ARBA" id="ARBA00022741"/>
    </source>
</evidence>
<evidence type="ECO:0000256" key="8">
    <source>
        <dbReference type="ARBA" id="ARBA00022777"/>
    </source>
</evidence>
<dbReference type="Gene3D" id="3.30.200.20">
    <property type="entry name" value="Phosphorylase Kinase, domain 1"/>
    <property type="match status" value="1"/>
</dbReference>
<keyword evidence="8" id="KW-0418">Kinase</keyword>
<evidence type="ECO:0000256" key="3">
    <source>
        <dbReference type="ARBA" id="ARBA00012513"/>
    </source>
</evidence>
<keyword evidence="7 13" id="KW-0547">Nucleotide-binding</keyword>
<feature type="compositionally biased region" description="Polar residues" evidence="14">
    <location>
        <begin position="737"/>
        <end position="748"/>
    </location>
</feature>
<evidence type="ECO:0000256" key="12">
    <source>
        <dbReference type="ARBA" id="ARBA00048679"/>
    </source>
</evidence>
<name>A0A8D1F257_PIG</name>
<dbReference type="InterPro" id="IPR051131">
    <property type="entry name" value="NEK_Ser/Thr_kinase_NIMA"/>
</dbReference>
<dbReference type="EC" id="2.7.11.1" evidence="3"/>
<dbReference type="SMART" id="SM00220">
    <property type="entry name" value="S_TKc"/>
    <property type="match status" value="1"/>
</dbReference>
<feature type="region of interest" description="Disordered" evidence="14">
    <location>
        <begin position="987"/>
        <end position="1033"/>
    </location>
</feature>
<dbReference type="AlphaFoldDB" id="A0A8D1F257"/>
<feature type="binding site" evidence="13">
    <location>
        <position position="33"/>
    </location>
    <ligand>
        <name>ATP</name>
        <dbReference type="ChEBI" id="CHEBI:30616"/>
    </ligand>
</feature>
<dbReference type="SUPFAM" id="SSF56112">
    <property type="entry name" value="Protein kinase-like (PK-like)"/>
    <property type="match status" value="1"/>
</dbReference>
<dbReference type="GO" id="GO:0005524">
    <property type="term" value="F:ATP binding"/>
    <property type="evidence" value="ECO:0007669"/>
    <property type="project" value="UniProtKB-UniRule"/>
</dbReference>
<dbReference type="PANTHER" id="PTHR44899:SF4">
    <property type="entry name" value="SERINE_THREONINE-PROTEIN KINASE NEK1"/>
    <property type="match status" value="1"/>
</dbReference>
<evidence type="ECO:0000256" key="14">
    <source>
        <dbReference type="SAM" id="MobiDB-lite"/>
    </source>
</evidence>
<keyword evidence="4" id="KW-0723">Serine/threonine-protein kinase</keyword>
<evidence type="ECO:0000313" key="17">
    <source>
        <dbReference type="Proteomes" id="UP000694722"/>
    </source>
</evidence>
<dbReference type="PROSITE" id="PS00107">
    <property type="entry name" value="PROTEIN_KINASE_ATP"/>
    <property type="match status" value="1"/>
</dbReference>
<evidence type="ECO:0000256" key="1">
    <source>
        <dbReference type="ARBA" id="ARBA00001946"/>
    </source>
</evidence>
<dbReference type="CDD" id="cd08218">
    <property type="entry name" value="STKc_Nek1"/>
    <property type="match status" value="1"/>
</dbReference>
<evidence type="ECO:0000256" key="6">
    <source>
        <dbReference type="ARBA" id="ARBA00022723"/>
    </source>
</evidence>
<reference evidence="16" key="1">
    <citation type="submission" date="2025-08" db="UniProtKB">
        <authorList>
            <consortium name="Ensembl"/>
        </authorList>
    </citation>
    <scope>IDENTIFICATION</scope>
</reference>
<dbReference type="Pfam" id="PF00069">
    <property type="entry name" value="Pkinase"/>
    <property type="match status" value="1"/>
</dbReference>
<evidence type="ECO:0000256" key="4">
    <source>
        <dbReference type="ARBA" id="ARBA00022527"/>
    </source>
</evidence>
<gene>
    <name evidence="16" type="primary">NEK1</name>
</gene>
<dbReference type="InterPro" id="IPR008271">
    <property type="entry name" value="Ser/Thr_kinase_AS"/>
</dbReference>
<proteinExistence type="inferred from homology"/>
<dbReference type="Gene3D" id="1.10.510.10">
    <property type="entry name" value="Transferase(Phosphotransferase) domain 1"/>
    <property type="match status" value="1"/>
</dbReference>
<evidence type="ECO:0000256" key="13">
    <source>
        <dbReference type="PROSITE-ProRule" id="PRU10141"/>
    </source>
</evidence>
<dbReference type="PROSITE" id="PS00108">
    <property type="entry name" value="PROTEIN_KINASE_ST"/>
    <property type="match status" value="1"/>
</dbReference>
<keyword evidence="6" id="KW-0479">Metal-binding</keyword>
<feature type="domain" description="Protein kinase" evidence="15">
    <location>
        <begin position="4"/>
        <end position="258"/>
    </location>
</feature>
<dbReference type="FunFam" id="1.10.510.10:FF:000172">
    <property type="entry name" value="serine/threonine-protein kinase Nek1 isoform X1"/>
    <property type="match status" value="1"/>
</dbReference>
<evidence type="ECO:0000313" key="16">
    <source>
        <dbReference type="Ensembl" id="ENSSSCP00040028875.1"/>
    </source>
</evidence>
<comment type="catalytic activity">
    <reaction evidence="12">
        <text>L-seryl-[protein] + ATP = O-phospho-L-seryl-[protein] + ADP + H(+)</text>
        <dbReference type="Rhea" id="RHEA:17989"/>
        <dbReference type="Rhea" id="RHEA-COMP:9863"/>
        <dbReference type="Rhea" id="RHEA-COMP:11604"/>
        <dbReference type="ChEBI" id="CHEBI:15378"/>
        <dbReference type="ChEBI" id="CHEBI:29999"/>
        <dbReference type="ChEBI" id="CHEBI:30616"/>
        <dbReference type="ChEBI" id="CHEBI:83421"/>
        <dbReference type="ChEBI" id="CHEBI:456216"/>
        <dbReference type="EC" id="2.7.11.1"/>
    </reaction>
</comment>
<evidence type="ECO:0000256" key="10">
    <source>
        <dbReference type="ARBA" id="ARBA00022842"/>
    </source>
</evidence>
<dbReference type="PANTHER" id="PTHR44899">
    <property type="entry name" value="CAMK FAMILY PROTEIN KINASE"/>
    <property type="match status" value="1"/>
</dbReference>
<accession>A0A8D1F257</accession>
<protein>
    <recommendedName>
        <fullName evidence="3">non-specific serine/threonine protein kinase</fullName>
        <ecNumber evidence="3">2.7.11.1</ecNumber>
    </recommendedName>
</protein>
<evidence type="ECO:0000256" key="5">
    <source>
        <dbReference type="ARBA" id="ARBA00022679"/>
    </source>
</evidence>
<feature type="region of interest" description="Disordered" evidence="14">
    <location>
        <begin position="600"/>
        <end position="626"/>
    </location>
</feature>
<keyword evidence="9 13" id="KW-0067">ATP-binding</keyword>
<comment type="catalytic activity">
    <reaction evidence="11">
        <text>L-threonyl-[protein] + ATP = O-phospho-L-threonyl-[protein] + ADP + H(+)</text>
        <dbReference type="Rhea" id="RHEA:46608"/>
        <dbReference type="Rhea" id="RHEA-COMP:11060"/>
        <dbReference type="Rhea" id="RHEA-COMP:11605"/>
        <dbReference type="ChEBI" id="CHEBI:15378"/>
        <dbReference type="ChEBI" id="CHEBI:30013"/>
        <dbReference type="ChEBI" id="CHEBI:30616"/>
        <dbReference type="ChEBI" id="CHEBI:61977"/>
        <dbReference type="ChEBI" id="CHEBI:456216"/>
        <dbReference type="EC" id="2.7.11.1"/>
    </reaction>
</comment>